<keyword evidence="2" id="KW-1185">Reference proteome</keyword>
<dbReference type="EMBL" id="LFIW01000552">
    <property type="protein sequence ID" value="KZL85941.1"/>
    <property type="molecule type" value="Genomic_DNA"/>
</dbReference>
<organism evidence="1 2">
    <name type="scientific">Colletotrichum incanum</name>
    <name type="common">Soybean anthracnose fungus</name>
    <dbReference type="NCBI Taxonomy" id="1573173"/>
    <lineage>
        <taxon>Eukaryota</taxon>
        <taxon>Fungi</taxon>
        <taxon>Dikarya</taxon>
        <taxon>Ascomycota</taxon>
        <taxon>Pezizomycotina</taxon>
        <taxon>Sordariomycetes</taxon>
        <taxon>Hypocreomycetidae</taxon>
        <taxon>Glomerellales</taxon>
        <taxon>Glomerellaceae</taxon>
        <taxon>Colletotrichum</taxon>
        <taxon>Colletotrichum spaethianum species complex</taxon>
    </lineage>
</organism>
<name>A0A162NHH2_COLIC</name>
<gene>
    <name evidence="1" type="ORF">CI238_06164</name>
</gene>
<dbReference type="AlphaFoldDB" id="A0A162NHH2"/>
<accession>A0A162NHH2</accession>
<comment type="caution">
    <text evidence="1">The sequence shown here is derived from an EMBL/GenBank/DDBJ whole genome shotgun (WGS) entry which is preliminary data.</text>
</comment>
<sequence>MERDNFDARTLAELPQHESGYLRDGLSFLSLAMIRTGYHRWGFVVSRGAYGDDELWNRYLAQLKKNVHDELVHARRAELLEQYLDWVIIEDRDSLDNASKSDVREHFNSWVAKQTADAGLQPIFVDMIARFRYCLYIDQKCLDTLERFQRSEGEPFAQDPIMMYNRPPMVIVVIDRLWTRSLRGVPKKDWGHPPIEGSGKHYVGWLYKRALKMASFYSELSGDEEMDDPQYYARPPAISPIGDEFMPE</sequence>
<proteinExistence type="predicted"/>
<dbReference type="STRING" id="1573173.A0A162NHH2"/>
<evidence type="ECO:0000313" key="1">
    <source>
        <dbReference type="EMBL" id="KZL85941.1"/>
    </source>
</evidence>
<dbReference type="Proteomes" id="UP000076584">
    <property type="component" value="Unassembled WGS sequence"/>
</dbReference>
<protein>
    <submittedName>
        <fullName evidence="1">Uncharacterized protein</fullName>
    </submittedName>
</protein>
<reference evidence="1 2" key="1">
    <citation type="submission" date="2015-06" db="EMBL/GenBank/DDBJ databases">
        <title>Survival trade-offs in plant roots during colonization by closely related pathogenic and mutualistic fungi.</title>
        <authorList>
            <person name="Hacquard S."/>
            <person name="Kracher B."/>
            <person name="Hiruma K."/>
            <person name="Weinman A."/>
            <person name="Muench P."/>
            <person name="Garrido Oter R."/>
            <person name="Ver Loren van Themaat E."/>
            <person name="Dallerey J.-F."/>
            <person name="Damm U."/>
            <person name="Henrissat B."/>
            <person name="Lespinet O."/>
            <person name="Thon M."/>
            <person name="Kemen E."/>
            <person name="McHardy A.C."/>
            <person name="Schulze-Lefert P."/>
            <person name="O'Connell R.J."/>
        </authorList>
    </citation>
    <scope>NUCLEOTIDE SEQUENCE [LARGE SCALE GENOMIC DNA]</scope>
    <source>
        <strain evidence="1 2">MAFF 238704</strain>
    </source>
</reference>
<evidence type="ECO:0000313" key="2">
    <source>
        <dbReference type="Proteomes" id="UP000076584"/>
    </source>
</evidence>